<dbReference type="EMBL" id="JADIMZ010000122">
    <property type="protein sequence ID" value="MBO8433260.1"/>
    <property type="molecule type" value="Genomic_DNA"/>
</dbReference>
<dbReference type="InterPro" id="IPR008331">
    <property type="entry name" value="Ferritin_DPS_dom"/>
</dbReference>
<dbReference type="GO" id="GO:0006826">
    <property type="term" value="P:iron ion transport"/>
    <property type="evidence" value="ECO:0007669"/>
    <property type="project" value="InterPro"/>
</dbReference>
<dbReference type="Gene3D" id="1.20.1260.10">
    <property type="match status" value="1"/>
</dbReference>
<dbReference type="InterPro" id="IPR001519">
    <property type="entry name" value="Ferritin"/>
</dbReference>
<comment type="function">
    <text evidence="6">May alleviate iron toxicity in the presence of oxygen.</text>
</comment>
<keyword evidence="5 7" id="KW-0408">Iron</keyword>
<dbReference type="PROSITE" id="PS50905">
    <property type="entry name" value="FERRITIN_LIKE"/>
    <property type="match status" value="1"/>
</dbReference>
<dbReference type="GO" id="GO:0004322">
    <property type="term" value="F:ferroxidase activity"/>
    <property type="evidence" value="ECO:0007669"/>
    <property type="project" value="TreeGrafter"/>
</dbReference>
<dbReference type="Proteomes" id="UP000823612">
    <property type="component" value="Unassembled WGS sequence"/>
</dbReference>
<evidence type="ECO:0000256" key="2">
    <source>
        <dbReference type="ARBA" id="ARBA00022434"/>
    </source>
</evidence>
<dbReference type="SUPFAM" id="SSF47240">
    <property type="entry name" value="Ferritin-like"/>
    <property type="match status" value="1"/>
</dbReference>
<evidence type="ECO:0000313" key="11">
    <source>
        <dbReference type="Proteomes" id="UP000823612"/>
    </source>
</evidence>
<dbReference type="Pfam" id="PF00210">
    <property type="entry name" value="Ferritin"/>
    <property type="match status" value="1"/>
</dbReference>
<feature type="binding site" evidence="7">
    <location>
        <position position="54"/>
    </location>
    <ligand>
        <name>Fe cation</name>
        <dbReference type="ChEBI" id="CHEBI:24875"/>
        <label>1</label>
    </ligand>
</feature>
<dbReference type="GO" id="GO:0008199">
    <property type="term" value="F:ferric iron binding"/>
    <property type="evidence" value="ECO:0007669"/>
    <property type="project" value="InterPro"/>
</dbReference>
<organism evidence="10 11">
    <name type="scientific">Candidatus Pullibacteroides excrementavium</name>
    <dbReference type="NCBI Taxonomy" id="2840905"/>
    <lineage>
        <taxon>Bacteria</taxon>
        <taxon>Pseudomonadati</taxon>
        <taxon>Bacteroidota</taxon>
        <taxon>Bacteroidia</taxon>
        <taxon>Bacteroidales</taxon>
        <taxon>Candidatus Pullibacteroides</taxon>
    </lineage>
</organism>
<feature type="binding site" evidence="7">
    <location>
        <position position="95"/>
    </location>
    <ligand>
        <name>Fe cation</name>
        <dbReference type="ChEBI" id="CHEBI:24875"/>
        <label>1</label>
    </ligand>
</feature>
<evidence type="ECO:0000256" key="7">
    <source>
        <dbReference type="PIRSR" id="PIRSR601519-1"/>
    </source>
</evidence>
<comment type="catalytic activity">
    <reaction evidence="8">
        <text>4 Fe(2+) + O2 + 6 H2O = 4 iron(III) oxide-hydroxide + 12 H(+)</text>
        <dbReference type="Rhea" id="RHEA:11972"/>
        <dbReference type="ChEBI" id="CHEBI:15377"/>
        <dbReference type="ChEBI" id="CHEBI:15378"/>
        <dbReference type="ChEBI" id="CHEBI:15379"/>
        <dbReference type="ChEBI" id="CHEBI:29033"/>
        <dbReference type="ChEBI" id="CHEBI:78619"/>
        <dbReference type="EC" id="1.16.3.2"/>
    </reaction>
</comment>
<dbReference type="InterPro" id="IPR009078">
    <property type="entry name" value="Ferritin-like_SF"/>
</dbReference>
<evidence type="ECO:0000256" key="3">
    <source>
        <dbReference type="ARBA" id="ARBA00022723"/>
    </source>
</evidence>
<gene>
    <name evidence="10" type="ORF">IAB08_08240</name>
</gene>
<proteinExistence type="inferred from homology"/>
<keyword evidence="4" id="KW-0560">Oxidoreductase</keyword>
<reference evidence="10" key="2">
    <citation type="journal article" date="2021" name="PeerJ">
        <title>Extensive microbial diversity within the chicken gut microbiome revealed by metagenomics and culture.</title>
        <authorList>
            <person name="Gilroy R."/>
            <person name="Ravi A."/>
            <person name="Getino M."/>
            <person name="Pursley I."/>
            <person name="Horton D.L."/>
            <person name="Alikhan N.F."/>
            <person name="Baker D."/>
            <person name="Gharbi K."/>
            <person name="Hall N."/>
            <person name="Watson M."/>
            <person name="Adriaenssens E.M."/>
            <person name="Foster-Nyarko E."/>
            <person name="Jarju S."/>
            <person name="Secka A."/>
            <person name="Antonio M."/>
            <person name="Oren A."/>
            <person name="Chaudhuri R.R."/>
            <person name="La Ragione R."/>
            <person name="Hildebrand F."/>
            <person name="Pallen M.J."/>
        </authorList>
    </citation>
    <scope>NUCLEOTIDE SEQUENCE</scope>
    <source>
        <strain evidence="10">2889</strain>
    </source>
</reference>
<evidence type="ECO:0000256" key="5">
    <source>
        <dbReference type="ARBA" id="ARBA00023004"/>
    </source>
</evidence>
<evidence type="ECO:0000256" key="1">
    <source>
        <dbReference type="ARBA" id="ARBA00006950"/>
    </source>
</evidence>
<reference evidence="10" key="1">
    <citation type="submission" date="2020-10" db="EMBL/GenBank/DDBJ databases">
        <authorList>
            <person name="Gilroy R."/>
        </authorList>
    </citation>
    <scope>NUCLEOTIDE SEQUENCE</scope>
    <source>
        <strain evidence="10">2889</strain>
    </source>
</reference>
<dbReference type="EC" id="1.16.3.2" evidence="8"/>
<dbReference type="CDD" id="cd01055">
    <property type="entry name" value="Nonheme_Ferritin"/>
    <property type="match status" value="1"/>
</dbReference>
<dbReference type="InterPro" id="IPR012347">
    <property type="entry name" value="Ferritin-like"/>
</dbReference>
<dbReference type="PANTHER" id="PTHR11431:SF127">
    <property type="entry name" value="BACTERIAL NON-HEME FERRITIN"/>
    <property type="match status" value="1"/>
</dbReference>
<comment type="function">
    <text evidence="8">Iron-storage protein.</text>
</comment>
<dbReference type="InterPro" id="IPR041719">
    <property type="entry name" value="Ferritin_prok"/>
</dbReference>
<keyword evidence="2 8" id="KW-0409">Iron storage</keyword>
<dbReference type="InterPro" id="IPR009040">
    <property type="entry name" value="Ferritin-like_diiron"/>
</dbReference>
<comment type="caution">
    <text evidence="10">The sequence shown here is derived from an EMBL/GenBank/DDBJ whole genome shotgun (WGS) entry which is preliminary data.</text>
</comment>
<dbReference type="GO" id="GO:0005829">
    <property type="term" value="C:cytosol"/>
    <property type="evidence" value="ECO:0007669"/>
    <property type="project" value="TreeGrafter"/>
</dbReference>
<evidence type="ECO:0000256" key="8">
    <source>
        <dbReference type="RuleBase" id="RU361145"/>
    </source>
</evidence>
<dbReference type="PANTHER" id="PTHR11431">
    <property type="entry name" value="FERRITIN"/>
    <property type="match status" value="1"/>
</dbReference>
<comment type="subcellular location">
    <subcellularLocation>
        <location evidence="8">Cytoplasm</location>
    </subcellularLocation>
</comment>
<evidence type="ECO:0000256" key="4">
    <source>
        <dbReference type="ARBA" id="ARBA00023002"/>
    </source>
</evidence>
<dbReference type="FunFam" id="1.20.1260.10:FF:000001">
    <property type="entry name" value="Non-heme ferritin"/>
    <property type="match status" value="1"/>
</dbReference>
<comment type="similarity">
    <text evidence="1 8">Belongs to the ferritin family. Prokaryotic subfamily.</text>
</comment>
<evidence type="ECO:0000313" key="10">
    <source>
        <dbReference type="EMBL" id="MBO8433260.1"/>
    </source>
</evidence>
<keyword evidence="3 7" id="KW-0479">Metal-binding</keyword>
<dbReference type="AlphaFoldDB" id="A0A9D9DUK7"/>
<feature type="domain" description="Ferritin-like diiron" evidence="9">
    <location>
        <begin position="1"/>
        <end position="146"/>
    </location>
</feature>
<sequence length="161" mass="18564">MTISKKLEKAINEQITAEMWSANLYMAMSFFCEKEGFSGFGNWLKKQSNEEISHAYMMADFLIKRGGTAKMGKIDEVPGTWKKPIDMFKNVYDHECKVSEMINKLLDLSIEENDKAAQDFFWQFVREQVEEEATASDIVSKIEKFGDSALFMLDSKLGERQ</sequence>
<accession>A0A9D9DUK7</accession>
<evidence type="ECO:0000259" key="9">
    <source>
        <dbReference type="PROSITE" id="PS50905"/>
    </source>
</evidence>
<feature type="binding site" evidence="7">
    <location>
        <position position="51"/>
    </location>
    <ligand>
        <name>Fe cation</name>
        <dbReference type="ChEBI" id="CHEBI:24875"/>
        <label>1</label>
    </ligand>
</feature>
<name>A0A9D9DUK7_9BACT</name>
<dbReference type="GO" id="GO:0006879">
    <property type="term" value="P:intracellular iron ion homeostasis"/>
    <property type="evidence" value="ECO:0007669"/>
    <property type="project" value="UniProtKB-KW"/>
</dbReference>
<keyword evidence="8" id="KW-0963">Cytoplasm</keyword>
<dbReference type="GO" id="GO:0042802">
    <property type="term" value="F:identical protein binding"/>
    <property type="evidence" value="ECO:0007669"/>
    <property type="project" value="UniProtKB-ARBA"/>
</dbReference>
<dbReference type="GO" id="GO:0008198">
    <property type="term" value="F:ferrous iron binding"/>
    <property type="evidence" value="ECO:0007669"/>
    <property type="project" value="TreeGrafter"/>
</dbReference>
<protein>
    <recommendedName>
        <fullName evidence="8">Ferritin</fullName>
        <ecNumber evidence="8">1.16.3.2</ecNumber>
    </recommendedName>
</protein>
<feature type="binding site" evidence="7">
    <location>
        <position position="18"/>
    </location>
    <ligand>
        <name>Fe cation</name>
        <dbReference type="ChEBI" id="CHEBI:24875"/>
        <label>1</label>
    </ligand>
</feature>
<evidence type="ECO:0000256" key="6">
    <source>
        <dbReference type="ARBA" id="ARBA00054546"/>
    </source>
</evidence>
<feature type="binding site" evidence="7">
    <location>
        <position position="128"/>
    </location>
    <ligand>
        <name>Fe cation</name>
        <dbReference type="ChEBI" id="CHEBI:24875"/>
        <label>1</label>
    </ligand>
</feature>